<evidence type="ECO:0000256" key="6">
    <source>
        <dbReference type="SAM" id="Phobius"/>
    </source>
</evidence>
<evidence type="ECO:0000259" key="8">
    <source>
        <dbReference type="PROSITE" id="PS50885"/>
    </source>
</evidence>
<evidence type="ECO:0000256" key="5">
    <source>
        <dbReference type="SAM" id="Coils"/>
    </source>
</evidence>
<dbReference type="Pfam" id="PF12729">
    <property type="entry name" value="4HB_MCP_1"/>
    <property type="match status" value="1"/>
</dbReference>
<feature type="transmembrane region" description="Helical" evidence="6">
    <location>
        <begin position="13"/>
        <end position="33"/>
    </location>
</feature>
<dbReference type="SUPFAM" id="SSF58104">
    <property type="entry name" value="Methyl-accepting chemotaxis protein (MCP) signaling domain"/>
    <property type="match status" value="1"/>
</dbReference>
<evidence type="ECO:0000256" key="4">
    <source>
        <dbReference type="PROSITE-ProRule" id="PRU00284"/>
    </source>
</evidence>
<dbReference type="PROSITE" id="PS50885">
    <property type="entry name" value="HAMP"/>
    <property type="match status" value="1"/>
</dbReference>
<dbReference type="CDD" id="cd11386">
    <property type="entry name" value="MCP_signal"/>
    <property type="match status" value="1"/>
</dbReference>
<keyword evidence="5" id="KW-0175">Coiled coil</keyword>
<dbReference type="PANTHER" id="PTHR43531">
    <property type="entry name" value="PROTEIN ICFG"/>
    <property type="match status" value="1"/>
</dbReference>
<keyword evidence="2" id="KW-0488">Methylation</keyword>
<feature type="domain" description="HAMP" evidence="8">
    <location>
        <begin position="228"/>
        <end position="271"/>
    </location>
</feature>
<dbReference type="InterPro" id="IPR004090">
    <property type="entry name" value="Chemotax_Me-accpt_rcpt"/>
</dbReference>
<comment type="similarity">
    <text evidence="3">Belongs to the methyl-accepting chemotaxis (MCP) protein family.</text>
</comment>
<dbReference type="InterPro" id="IPR051310">
    <property type="entry name" value="MCP_chemotaxis"/>
</dbReference>
<evidence type="ECO:0000313" key="9">
    <source>
        <dbReference type="EMBL" id="EXU80660.1"/>
    </source>
</evidence>
<feature type="domain" description="Methyl-accepting transducer" evidence="7">
    <location>
        <begin position="276"/>
        <end position="505"/>
    </location>
</feature>
<dbReference type="Proteomes" id="UP000020766">
    <property type="component" value="Unassembled WGS sequence"/>
</dbReference>
<evidence type="ECO:0000256" key="3">
    <source>
        <dbReference type="ARBA" id="ARBA00029447"/>
    </source>
</evidence>
<evidence type="ECO:0000256" key="1">
    <source>
        <dbReference type="ARBA" id="ARBA00004370"/>
    </source>
</evidence>
<dbReference type="EMBL" id="JBOK01000006">
    <property type="protein sequence ID" value="EXU80660.1"/>
    <property type="molecule type" value="Genomic_DNA"/>
</dbReference>
<feature type="transmembrane region" description="Helical" evidence="6">
    <location>
        <begin position="195"/>
        <end position="218"/>
    </location>
</feature>
<name>A0A014P3D9_9BURK</name>
<dbReference type="PRINTS" id="PR00260">
    <property type="entry name" value="CHEMTRNSDUCR"/>
</dbReference>
<comment type="caution">
    <text evidence="9">The sequence shown here is derived from an EMBL/GenBank/DDBJ whole genome shotgun (WGS) entry which is preliminary data.</text>
</comment>
<reference evidence="9 10" key="1">
    <citation type="submission" date="2014-01" db="EMBL/GenBank/DDBJ databases">
        <title>Interspecies Systems Biology Uncovers Metabolites Affecting C. elegans Gene Expression and Life History Traits.</title>
        <authorList>
            <person name="Watson E."/>
            <person name="Macneil L.T."/>
            <person name="Ritter A.D."/>
            <person name="Yilmaz L.S."/>
            <person name="Rosebrock A.P."/>
            <person name="Caudy A.A."/>
            <person name="Walhout A.J."/>
        </authorList>
    </citation>
    <scope>NUCLEOTIDE SEQUENCE [LARGE SCALE GENOMIC DNA]</scope>
    <source>
        <strain evidence="9 10">DA1877</strain>
    </source>
</reference>
<dbReference type="SMART" id="SM00283">
    <property type="entry name" value="MA"/>
    <property type="match status" value="1"/>
</dbReference>
<proteinExistence type="inferred from homology"/>
<keyword evidence="6" id="KW-0472">Membrane</keyword>
<keyword evidence="6" id="KW-1133">Transmembrane helix</keyword>
<dbReference type="RefSeq" id="WP_051519412.1">
    <property type="nucleotide sequence ID" value="NZ_JBOK01000006.1"/>
</dbReference>
<evidence type="ECO:0000313" key="10">
    <source>
        <dbReference type="Proteomes" id="UP000020766"/>
    </source>
</evidence>
<organism evidence="9 10">
    <name type="scientific">Comamonas aquatica DA1877</name>
    <dbReference type="NCBI Taxonomy" id="1457173"/>
    <lineage>
        <taxon>Bacteria</taxon>
        <taxon>Pseudomonadati</taxon>
        <taxon>Pseudomonadota</taxon>
        <taxon>Betaproteobacteria</taxon>
        <taxon>Burkholderiales</taxon>
        <taxon>Comamonadaceae</taxon>
        <taxon>Comamonas</taxon>
    </lineage>
</organism>
<protein>
    <submittedName>
        <fullName evidence="9">Methyl-accepting chemotaxis protein</fullName>
    </submittedName>
</protein>
<dbReference type="InterPro" id="IPR003660">
    <property type="entry name" value="HAMP_dom"/>
</dbReference>
<dbReference type="PROSITE" id="PS50111">
    <property type="entry name" value="CHEMOTAXIS_TRANSDUC_2"/>
    <property type="match status" value="1"/>
</dbReference>
<dbReference type="PATRIC" id="fig|1457173.3.peg.1354"/>
<dbReference type="PANTHER" id="PTHR43531:SF14">
    <property type="entry name" value="METHYL-ACCEPTING CHEMOTAXIS PROTEIN I-RELATED"/>
    <property type="match status" value="1"/>
</dbReference>
<comment type="subcellular location">
    <subcellularLocation>
        <location evidence="1">Membrane</location>
    </subcellularLocation>
</comment>
<dbReference type="InterPro" id="IPR024478">
    <property type="entry name" value="HlyB_4HB_MCP"/>
</dbReference>
<dbReference type="Gene3D" id="1.10.287.950">
    <property type="entry name" value="Methyl-accepting chemotaxis protein"/>
    <property type="match status" value="1"/>
</dbReference>
<dbReference type="Pfam" id="PF00015">
    <property type="entry name" value="MCPsignal"/>
    <property type="match status" value="1"/>
</dbReference>
<dbReference type="GO" id="GO:0006935">
    <property type="term" value="P:chemotaxis"/>
    <property type="evidence" value="ECO:0007669"/>
    <property type="project" value="InterPro"/>
</dbReference>
<accession>A0A014P3D9</accession>
<dbReference type="GO" id="GO:0004888">
    <property type="term" value="F:transmembrane signaling receptor activity"/>
    <property type="evidence" value="ECO:0007669"/>
    <property type="project" value="InterPro"/>
</dbReference>
<dbReference type="AlphaFoldDB" id="A0A014P3D9"/>
<dbReference type="GO" id="GO:0007165">
    <property type="term" value="P:signal transduction"/>
    <property type="evidence" value="ECO:0007669"/>
    <property type="project" value="UniProtKB-KW"/>
</dbReference>
<gene>
    <name evidence="9" type="ORF">AX13_15475</name>
</gene>
<evidence type="ECO:0000256" key="2">
    <source>
        <dbReference type="ARBA" id="ARBA00022481"/>
    </source>
</evidence>
<sequence>MEWFKTLKVGTKLIAGFLLVSIIGGIIGIQGILKSAQINDLAKVMYERETVGLRHVAEANIQLIAANRSIQNAILSHTTEERDSNLRALNERMTRIYKELATAENTFVTEQGKNLLQNTRQAVQAFEAGTKKVAQLLQAESVNERRASTDLLFTEVRPLANKADDLMTELVERKRSNADRLSSETDAIYAGIRMLLISLTLGGMVTGVAIGVLLTRWLTQQLGGEPVDVANAASAIAAGDLSTPIDNSRARPGSVVDAMQHMQASLRNVVQSVRSSSDSIATGANQIAMGNADLSQRTEEQASNLEETAASMEELSSTVRNNSDTAKQAAQLAQSASGVATKGGEVVQQVVHMMEEINASSQKISEIIGVIDGIAFQTNILALNAAVEAARAGEQGRGFAVVASEVRSLAGRSADAAKEIKALIGDSVEKVAAGGQLVNAAGNTMQDIVEQVRRVTDLILEINAASLEQTSGIDQINNAVVQLDQVTQQNAALVEESASAAESLNQQAQQLVRAVAIFKLNAATSSMHTTHAEALVPSLMQRRSHVAAPALTE</sequence>
<feature type="coiled-coil region" evidence="5">
    <location>
        <begin position="476"/>
        <end position="514"/>
    </location>
</feature>
<dbReference type="FunFam" id="1.10.287.950:FF:000001">
    <property type="entry name" value="Methyl-accepting chemotaxis sensory transducer"/>
    <property type="match status" value="1"/>
</dbReference>
<keyword evidence="6" id="KW-0812">Transmembrane</keyword>
<evidence type="ECO:0000259" key="7">
    <source>
        <dbReference type="PROSITE" id="PS50111"/>
    </source>
</evidence>
<keyword evidence="10" id="KW-1185">Reference proteome</keyword>
<dbReference type="InterPro" id="IPR004089">
    <property type="entry name" value="MCPsignal_dom"/>
</dbReference>
<keyword evidence="4" id="KW-0807">Transducer</keyword>
<dbReference type="GO" id="GO:0005886">
    <property type="term" value="C:plasma membrane"/>
    <property type="evidence" value="ECO:0007669"/>
    <property type="project" value="TreeGrafter"/>
</dbReference>